<dbReference type="Gene3D" id="2.120.10.30">
    <property type="entry name" value="TolB, C-terminal domain"/>
    <property type="match status" value="1"/>
</dbReference>
<dbReference type="AlphaFoldDB" id="A0A5S9PG85"/>
<sequence length="543" mass="58411">MKNLRESLLLLSMAGLLTACSDSDSSRTTDRDEAAAPPLTVQALEPLTLPATQFGDRAIRFDGDLSDALQARLDSGAVTVSLTQNAEAIPVDIVDGRISTSLTLDNNINTIRLTLNDGNSEVMREFTVDFPFVSLSTFQSADVVVGQTDFTQINSDTTASNFSTPYGNAYIYEGRLYLPDYGNNRILGFNEIPTNNGASADFVLGQEDFISANSDGDGLVSLGGPQTMQVVDGKFYVITYDAHRIVVTDEVPTTTGQLLPSFVVGQASPEANESEDCSAATLNSPETFIISDGKLIVTDTSNNRVLIWNTLPTVSGVAADVVLGHDNFTCGDIDTPTVEPITLLPVNPEEAETDEPLSIGSPGGVWSNGEMLIVADSDNDQLLIWQSFPTTNNQEPDLIIGPEIMVAGTEDTAPSESEEPETLEVTSLDFPYHLYSNGNQLFLSDFENNRVLVWNTLPTSTNQEPDVILGQSNLQANTENDDNQDGQSDRVDNGESETTRVTSARTLSNPAGAYTANNQLIITDEGNSRYLIFNGLDTSSLAP</sequence>
<dbReference type="EMBL" id="CACSIO010000009">
    <property type="protein sequence ID" value="CAA0103064.1"/>
    <property type="molecule type" value="Genomic_DNA"/>
</dbReference>
<reference evidence="2 3" key="1">
    <citation type="submission" date="2019-11" db="EMBL/GenBank/DDBJ databases">
        <authorList>
            <person name="Holert J."/>
        </authorList>
    </citation>
    <scope>NUCLEOTIDE SEQUENCE [LARGE SCALE GENOMIC DNA]</scope>
    <source>
        <strain evidence="2">SB11_3</strain>
    </source>
</reference>
<accession>A0A5S9PG85</accession>
<dbReference type="Proteomes" id="UP000441399">
    <property type="component" value="Unassembled WGS sequence"/>
</dbReference>
<dbReference type="PROSITE" id="PS51257">
    <property type="entry name" value="PROKAR_LIPOPROTEIN"/>
    <property type="match status" value="1"/>
</dbReference>
<keyword evidence="3" id="KW-1185">Reference proteome</keyword>
<evidence type="ECO:0000313" key="3">
    <source>
        <dbReference type="Proteomes" id="UP000441399"/>
    </source>
</evidence>
<feature type="region of interest" description="Disordered" evidence="1">
    <location>
        <begin position="476"/>
        <end position="507"/>
    </location>
</feature>
<organism evidence="2 3">
    <name type="scientific">BD1-7 clade bacterium</name>
    <dbReference type="NCBI Taxonomy" id="2029982"/>
    <lineage>
        <taxon>Bacteria</taxon>
        <taxon>Pseudomonadati</taxon>
        <taxon>Pseudomonadota</taxon>
        <taxon>Gammaproteobacteria</taxon>
        <taxon>Cellvibrionales</taxon>
        <taxon>Spongiibacteraceae</taxon>
        <taxon>BD1-7 clade</taxon>
    </lineage>
</organism>
<dbReference type="OrthoDB" id="9811352at2"/>
<dbReference type="InterPro" id="IPR011042">
    <property type="entry name" value="6-blade_b-propeller_TolB-like"/>
</dbReference>
<protein>
    <submittedName>
        <fullName evidence="2">Uncharacterized protein</fullName>
    </submittedName>
</protein>
<dbReference type="SUPFAM" id="SSF63825">
    <property type="entry name" value="YWTD domain"/>
    <property type="match status" value="1"/>
</dbReference>
<name>A0A5S9PG85_9GAMM</name>
<evidence type="ECO:0000256" key="1">
    <source>
        <dbReference type="SAM" id="MobiDB-lite"/>
    </source>
</evidence>
<proteinExistence type="predicted"/>
<gene>
    <name evidence="2" type="ORF">OPDIPICF_04511</name>
</gene>
<evidence type="ECO:0000313" key="2">
    <source>
        <dbReference type="EMBL" id="CAA0103064.1"/>
    </source>
</evidence>